<gene>
    <name evidence="1" type="ORF">HINF_LOCUS15812</name>
    <name evidence="2" type="ORF">HINF_LOCUS3625</name>
</gene>
<sequence length="231" mass="27173">MQNFEENLINLDNKDIFQSNLSDLLIALQREASAKKPCDKIRVQLNCDAIKKLNPVDAARIIQNNHPVPISELTSISQFVMQLEKYIESKDFELIKQLLLQNSEFTDFSRLFTMSIKQIRKTFNILQDKDEFSNCKIICRFIKLQVLNILLETQYLDIVQSLLKTPFKQDQNVKILFCSLKNQFGSFIFHSVSFFQVLLKIRKNQNCESKGNKQTKYKLKFCHQTNFRFSQ</sequence>
<dbReference type="Proteomes" id="UP001642409">
    <property type="component" value="Unassembled WGS sequence"/>
</dbReference>
<comment type="caution">
    <text evidence="1">The sequence shown here is derived from an EMBL/GenBank/DDBJ whole genome shotgun (WGS) entry which is preliminary data.</text>
</comment>
<reference evidence="2 3" key="2">
    <citation type="submission" date="2024-07" db="EMBL/GenBank/DDBJ databases">
        <authorList>
            <person name="Akdeniz Z."/>
        </authorList>
    </citation>
    <scope>NUCLEOTIDE SEQUENCE [LARGE SCALE GENOMIC DNA]</scope>
</reference>
<organism evidence="1">
    <name type="scientific">Hexamita inflata</name>
    <dbReference type="NCBI Taxonomy" id="28002"/>
    <lineage>
        <taxon>Eukaryota</taxon>
        <taxon>Metamonada</taxon>
        <taxon>Diplomonadida</taxon>
        <taxon>Hexamitidae</taxon>
        <taxon>Hexamitinae</taxon>
        <taxon>Hexamita</taxon>
    </lineage>
</organism>
<evidence type="ECO:0000313" key="3">
    <source>
        <dbReference type="Proteomes" id="UP001642409"/>
    </source>
</evidence>
<name>A0AA86TV05_9EUKA</name>
<evidence type="ECO:0000313" key="1">
    <source>
        <dbReference type="EMBL" id="CAI9928167.1"/>
    </source>
</evidence>
<keyword evidence="3" id="KW-1185">Reference proteome</keyword>
<proteinExistence type="predicted"/>
<protein>
    <submittedName>
        <fullName evidence="2">Hypothetical_protein</fullName>
    </submittedName>
</protein>
<dbReference type="EMBL" id="CATOUU010000386">
    <property type="protein sequence ID" value="CAI9928167.1"/>
    <property type="molecule type" value="Genomic_DNA"/>
</dbReference>
<accession>A0AA86TV05</accession>
<evidence type="ECO:0000313" key="2">
    <source>
        <dbReference type="EMBL" id="CAL5976024.1"/>
    </source>
</evidence>
<dbReference type="EMBL" id="CAXDID020000006">
    <property type="protein sequence ID" value="CAL5976024.1"/>
    <property type="molecule type" value="Genomic_DNA"/>
</dbReference>
<reference evidence="1" key="1">
    <citation type="submission" date="2023-06" db="EMBL/GenBank/DDBJ databases">
        <authorList>
            <person name="Kurt Z."/>
        </authorList>
    </citation>
    <scope>NUCLEOTIDE SEQUENCE</scope>
</reference>
<dbReference type="AlphaFoldDB" id="A0AA86TV05"/>